<protein>
    <recommendedName>
        <fullName evidence="5">Autophagy-related protein 27</fullName>
    </recommendedName>
</protein>
<evidence type="ECO:0000256" key="2">
    <source>
        <dbReference type="SAM" id="SignalP"/>
    </source>
</evidence>
<dbReference type="AlphaFoldDB" id="A0A1L9PXL9"/>
<sequence length="250" mass="26478">MPKQPAAPTTLLPLIILLILLSSPLTAAKRNKGGNQDNESSNCKFTWNKQPPSEQNSAPFRVTPAKTCPANEGCSLVSPGHETYLANVNASGLATSTVVDAVAETVPRDMIRGDGFNHSVRGSVENTYPMRAGQSGYLNVTIKRQCFTGTVEGCASDGGNGHGENGTFVRVCAPIWEADGDGVRFPLKEWTVQNVSADDVDKYSSDPYRGIEEAEDDDSVDGVPVGIGEIARMNVGLLVGLVGLVAVLMI</sequence>
<dbReference type="VEuPathDB" id="FungiDB:ASPVEDRAFT_32486"/>
<dbReference type="RefSeq" id="XP_040671928.1">
    <property type="nucleotide sequence ID" value="XM_040810610.1"/>
</dbReference>
<evidence type="ECO:0000313" key="4">
    <source>
        <dbReference type="Proteomes" id="UP000184073"/>
    </source>
</evidence>
<dbReference type="OrthoDB" id="3507521at2759"/>
<dbReference type="Pfam" id="PF19535">
    <property type="entry name" value="DUF6060"/>
    <property type="match status" value="1"/>
</dbReference>
<dbReference type="GeneID" id="63726121"/>
<evidence type="ECO:0000256" key="1">
    <source>
        <dbReference type="SAM" id="MobiDB-lite"/>
    </source>
</evidence>
<feature type="signal peptide" evidence="2">
    <location>
        <begin position="1"/>
        <end position="28"/>
    </location>
</feature>
<organism evidence="3 4">
    <name type="scientific">Aspergillus versicolor CBS 583.65</name>
    <dbReference type="NCBI Taxonomy" id="1036611"/>
    <lineage>
        <taxon>Eukaryota</taxon>
        <taxon>Fungi</taxon>
        <taxon>Dikarya</taxon>
        <taxon>Ascomycota</taxon>
        <taxon>Pezizomycotina</taxon>
        <taxon>Eurotiomycetes</taxon>
        <taxon>Eurotiomycetidae</taxon>
        <taxon>Eurotiales</taxon>
        <taxon>Aspergillaceae</taxon>
        <taxon>Aspergillus</taxon>
        <taxon>Aspergillus subgen. Nidulantes</taxon>
    </lineage>
</organism>
<keyword evidence="2" id="KW-0732">Signal</keyword>
<dbReference type="Proteomes" id="UP000184073">
    <property type="component" value="Unassembled WGS sequence"/>
</dbReference>
<evidence type="ECO:0008006" key="5">
    <source>
        <dbReference type="Google" id="ProtNLM"/>
    </source>
</evidence>
<name>A0A1L9PXL9_ASPVE</name>
<reference evidence="4" key="1">
    <citation type="journal article" date="2017" name="Genome Biol.">
        <title>Comparative genomics reveals high biological diversity and specific adaptations in the industrially and medically important fungal genus Aspergillus.</title>
        <authorList>
            <person name="de Vries R.P."/>
            <person name="Riley R."/>
            <person name="Wiebenga A."/>
            <person name="Aguilar-Osorio G."/>
            <person name="Amillis S."/>
            <person name="Uchima C.A."/>
            <person name="Anderluh G."/>
            <person name="Asadollahi M."/>
            <person name="Askin M."/>
            <person name="Barry K."/>
            <person name="Battaglia E."/>
            <person name="Bayram O."/>
            <person name="Benocci T."/>
            <person name="Braus-Stromeyer S.A."/>
            <person name="Caldana C."/>
            <person name="Canovas D."/>
            <person name="Cerqueira G.C."/>
            <person name="Chen F."/>
            <person name="Chen W."/>
            <person name="Choi C."/>
            <person name="Clum A."/>
            <person name="Dos Santos R.A."/>
            <person name="Damasio A.R."/>
            <person name="Diallinas G."/>
            <person name="Emri T."/>
            <person name="Fekete E."/>
            <person name="Flipphi M."/>
            <person name="Freyberg S."/>
            <person name="Gallo A."/>
            <person name="Gournas C."/>
            <person name="Habgood R."/>
            <person name="Hainaut M."/>
            <person name="Harispe M.L."/>
            <person name="Henrissat B."/>
            <person name="Hilden K.S."/>
            <person name="Hope R."/>
            <person name="Hossain A."/>
            <person name="Karabika E."/>
            <person name="Karaffa L."/>
            <person name="Karanyi Z."/>
            <person name="Krasevec N."/>
            <person name="Kuo A."/>
            <person name="Kusch H."/>
            <person name="LaButti K."/>
            <person name="Lagendijk E.L."/>
            <person name="Lapidus A."/>
            <person name="Levasseur A."/>
            <person name="Lindquist E."/>
            <person name="Lipzen A."/>
            <person name="Logrieco A.F."/>
            <person name="MacCabe A."/>
            <person name="Maekelae M.R."/>
            <person name="Malavazi I."/>
            <person name="Melin P."/>
            <person name="Meyer V."/>
            <person name="Mielnichuk N."/>
            <person name="Miskei M."/>
            <person name="Molnar A.P."/>
            <person name="Mule G."/>
            <person name="Ngan C.Y."/>
            <person name="Orejas M."/>
            <person name="Orosz E."/>
            <person name="Ouedraogo J.P."/>
            <person name="Overkamp K.M."/>
            <person name="Park H.-S."/>
            <person name="Perrone G."/>
            <person name="Piumi F."/>
            <person name="Punt P.J."/>
            <person name="Ram A.F."/>
            <person name="Ramon A."/>
            <person name="Rauscher S."/>
            <person name="Record E."/>
            <person name="Riano-Pachon D.M."/>
            <person name="Robert V."/>
            <person name="Roehrig J."/>
            <person name="Ruller R."/>
            <person name="Salamov A."/>
            <person name="Salih N.S."/>
            <person name="Samson R.A."/>
            <person name="Sandor E."/>
            <person name="Sanguinetti M."/>
            <person name="Schuetze T."/>
            <person name="Sepcic K."/>
            <person name="Shelest E."/>
            <person name="Sherlock G."/>
            <person name="Sophianopoulou V."/>
            <person name="Squina F.M."/>
            <person name="Sun H."/>
            <person name="Susca A."/>
            <person name="Todd R.B."/>
            <person name="Tsang A."/>
            <person name="Unkles S.E."/>
            <person name="van de Wiele N."/>
            <person name="van Rossen-Uffink D."/>
            <person name="Oliveira J.V."/>
            <person name="Vesth T.C."/>
            <person name="Visser J."/>
            <person name="Yu J.-H."/>
            <person name="Zhou M."/>
            <person name="Andersen M.R."/>
            <person name="Archer D.B."/>
            <person name="Baker S.E."/>
            <person name="Benoit I."/>
            <person name="Brakhage A.A."/>
            <person name="Braus G.H."/>
            <person name="Fischer R."/>
            <person name="Frisvad J.C."/>
            <person name="Goldman G.H."/>
            <person name="Houbraken J."/>
            <person name="Oakley B."/>
            <person name="Pocsi I."/>
            <person name="Scazzocchio C."/>
            <person name="Seiboth B."/>
            <person name="vanKuyk P.A."/>
            <person name="Wortman J."/>
            <person name="Dyer P.S."/>
            <person name="Grigoriev I.V."/>
        </authorList>
    </citation>
    <scope>NUCLEOTIDE SEQUENCE [LARGE SCALE GENOMIC DNA]</scope>
    <source>
        <strain evidence="4">CBS 583.65</strain>
    </source>
</reference>
<dbReference type="EMBL" id="KV878134">
    <property type="protein sequence ID" value="OJJ06166.1"/>
    <property type="molecule type" value="Genomic_DNA"/>
</dbReference>
<gene>
    <name evidence="3" type="ORF">ASPVEDRAFT_32486</name>
</gene>
<feature type="region of interest" description="Disordered" evidence="1">
    <location>
        <begin position="29"/>
        <end position="60"/>
    </location>
</feature>
<keyword evidence="4" id="KW-1185">Reference proteome</keyword>
<accession>A0A1L9PXL9</accession>
<proteinExistence type="predicted"/>
<feature type="compositionally biased region" description="Polar residues" evidence="1">
    <location>
        <begin position="33"/>
        <end position="58"/>
    </location>
</feature>
<evidence type="ECO:0000313" key="3">
    <source>
        <dbReference type="EMBL" id="OJJ06166.1"/>
    </source>
</evidence>
<feature type="chain" id="PRO_5009887328" description="Autophagy-related protein 27" evidence="2">
    <location>
        <begin position="29"/>
        <end position="250"/>
    </location>
</feature>
<dbReference type="InterPro" id="IPR045702">
    <property type="entry name" value="DUF6060"/>
</dbReference>